<evidence type="ECO:0000256" key="1">
    <source>
        <dbReference type="SAM" id="MobiDB-lite"/>
    </source>
</evidence>
<dbReference type="InterPro" id="IPR000182">
    <property type="entry name" value="GNAT_dom"/>
</dbReference>
<dbReference type="CDD" id="cd04301">
    <property type="entry name" value="NAT_SF"/>
    <property type="match status" value="1"/>
</dbReference>
<gene>
    <name evidence="3" type="ORF">M6B38_409000</name>
</gene>
<reference evidence="3" key="2">
    <citation type="submission" date="2023-04" db="EMBL/GenBank/DDBJ databases">
        <authorList>
            <person name="Bruccoleri R.E."/>
            <person name="Oakeley E.J."/>
            <person name="Faust A.-M."/>
            <person name="Dessus-Babus S."/>
            <person name="Altorfer M."/>
            <person name="Burckhardt D."/>
            <person name="Oertli M."/>
            <person name="Naumann U."/>
            <person name="Petersen F."/>
            <person name="Wong J."/>
        </authorList>
    </citation>
    <scope>NUCLEOTIDE SEQUENCE</scope>
    <source>
        <strain evidence="3">GSM-AAB239-AS_SAM_17_03QT</strain>
        <tissue evidence="3">Leaf</tissue>
    </source>
</reference>
<sequence>MAMASPSASPLSLSLSIDTLSSSSSSSTFPHRPSLSFLSSPRLPSLSAHKTHLNSFLDPTSLLRLRTLDSFLSTRPLRDRGSLDIRPMAPDEAGPASDLLAESFSESTMMPAGYAKLLAFLVRQYVSERSALVPHAVMLVGFYREDGGEAELACTAEISFDARGANAAPPTPSPPRNCPYICNMTVKKSLRRKGIGRELLNACEELISQMRTIRKVYLHCRMIDTVPFGMYRKAGYKIIKTDSILVWFTFQRRKYLMCKELPPSYDVQSDTPDYDEHKQADDSTVDS</sequence>
<proteinExistence type="predicted"/>
<keyword evidence="4" id="KW-1185">Reference proteome</keyword>
<organism evidence="3 4">
    <name type="scientific">Iris pallida</name>
    <name type="common">Sweet iris</name>
    <dbReference type="NCBI Taxonomy" id="29817"/>
    <lineage>
        <taxon>Eukaryota</taxon>
        <taxon>Viridiplantae</taxon>
        <taxon>Streptophyta</taxon>
        <taxon>Embryophyta</taxon>
        <taxon>Tracheophyta</taxon>
        <taxon>Spermatophyta</taxon>
        <taxon>Magnoliopsida</taxon>
        <taxon>Liliopsida</taxon>
        <taxon>Asparagales</taxon>
        <taxon>Iridaceae</taxon>
        <taxon>Iridoideae</taxon>
        <taxon>Irideae</taxon>
        <taxon>Iris</taxon>
    </lineage>
</organism>
<dbReference type="Pfam" id="PF00583">
    <property type="entry name" value="Acetyltransf_1"/>
    <property type="match status" value="1"/>
</dbReference>
<dbReference type="EMBL" id="JANAVB010027599">
    <property type="protein sequence ID" value="KAJ6817755.1"/>
    <property type="molecule type" value="Genomic_DNA"/>
</dbReference>
<dbReference type="SUPFAM" id="SSF55729">
    <property type="entry name" value="Acyl-CoA N-acyltransferases (Nat)"/>
    <property type="match status" value="1"/>
</dbReference>
<dbReference type="PANTHER" id="PTHR47489:SF2">
    <property type="entry name" value="GCN5-RELATED N-ACETYLTRANSFERASE 5, CHLOROPLASTIC"/>
    <property type="match status" value="1"/>
</dbReference>
<dbReference type="AlphaFoldDB" id="A0AAX6FP04"/>
<dbReference type="PANTHER" id="PTHR47489">
    <property type="entry name" value="ACYL-COA N-ACYLTRANSFERASES (NAT) SUPERFAMILY PROTEIN"/>
    <property type="match status" value="1"/>
</dbReference>
<reference evidence="3" key="1">
    <citation type="journal article" date="2023" name="GigaByte">
        <title>Genome assembly of the bearded iris, Iris pallida Lam.</title>
        <authorList>
            <person name="Bruccoleri R.E."/>
            <person name="Oakeley E.J."/>
            <person name="Faust A.M.E."/>
            <person name="Altorfer M."/>
            <person name="Dessus-Babus S."/>
            <person name="Burckhardt D."/>
            <person name="Oertli M."/>
            <person name="Naumann U."/>
            <person name="Petersen F."/>
            <person name="Wong J."/>
        </authorList>
    </citation>
    <scope>NUCLEOTIDE SEQUENCE</scope>
    <source>
        <strain evidence="3">GSM-AAB239-AS_SAM_17_03QT</strain>
    </source>
</reference>
<dbReference type="Proteomes" id="UP001140949">
    <property type="component" value="Unassembled WGS sequence"/>
</dbReference>
<name>A0AAX6FP04_IRIPA</name>
<evidence type="ECO:0000313" key="3">
    <source>
        <dbReference type="EMBL" id="KAJ6817755.1"/>
    </source>
</evidence>
<dbReference type="GO" id="GO:0016747">
    <property type="term" value="F:acyltransferase activity, transferring groups other than amino-acyl groups"/>
    <property type="evidence" value="ECO:0007669"/>
    <property type="project" value="InterPro"/>
</dbReference>
<accession>A0AAX6FP04</accession>
<evidence type="ECO:0000259" key="2">
    <source>
        <dbReference type="PROSITE" id="PS51186"/>
    </source>
</evidence>
<feature type="region of interest" description="Disordered" evidence="1">
    <location>
        <begin position="265"/>
        <end position="287"/>
    </location>
</feature>
<evidence type="ECO:0000313" key="4">
    <source>
        <dbReference type="Proteomes" id="UP001140949"/>
    </source>
</evidence>
<comment type="caution">
    <text evidence="3">The sequence shown here is derived from an EMBL/GenBank/DDBJ whole genome shotgun (WGS) entry which is preliminary data.</text>
</comment>
<feature type="domain" description="N-acetyltransferase" evidence="2">
    <location>
        <begin position="83"/>
        <end position="262"/>
    </location>
</feature>
<protein>
    <recommendedName>
        <fullName evidence="2">N-acetyltransferase domain-containing protein</fullName>
    </recommendedName>
</protein>
<dbReference type="Gene3D" id="3.40.630.30">
    <property type="match status" value="1"/>
</dbReference>
<dbReference type="PROSITE" id="PS51186">
    <property type="entry name" value="GNAT"/>
    <property type="match status" value="1"/>
</dbReference>
<dbReference type="InterPro" id="IPR016181">
    <property type="entry name" value="Acyl_CoA_acyltransferase"/>
</dbReference>